<dbReference type="GO" id="GO:0006508">
    <property type="term" value="P:proteolysis"/>
    <property type="evidence" value="ECO:0007669"/>
    <property type="project" value="UniProtKB-KW"/>
</dbReference>
<dbReference type="OrthoDB" id="79562at2759"/>
<dbReference type="InterPro" id="IPR045357">
    <property type="entry name" value="Aminopeptidase_N-like_N"/>
</dbReference>
<evidence type="ECO:0000256" key="8">
    <source>
        <dbReference type="ARBA" id="ARBA00023049"/>
    </source>
</evidence>
<dbReference type="EMBL" id="CM000614">
    <property type="protein sequence ID" value="EEC47184.1"/>
    <property type="molecule type" value="Genomic_DNA"/>
</dbReference>
<evidence type="ECO:0000256" key="4">
    <source>
        <dbReference type="ARBA" id="ARBA00022670"/>
    </source>
</evidence>
<keyword evidence="6" id="KW-0378">Hydrolase</keyword>
<evidence type="ECO:0000256" key="7">
    <source>
        <dbReference type="ARBA" id="ARBA00022833"/>
    </source>
</evidence>
<dbReference type="InterPro" id="IPR027268">
    <property type="entry name" value="Peptidase_M4/M1_CTD_sf"/>
</dbReference>
<dbReference type="Pfam" id="PF01433">
    <property type="entry name" value="Peptidase_M1"/>
    <property type="match status" value="1"/>
</dbReference>
<evidence type="ECO:0000256" key="3">
    <source>
        <dbReference type="ARBA" id="ARBA00022490"/>
    </source>
</evidence>
<dbReference type="Pfam" id="PF17900">
    <property type="entry name" value="Peptidase_M1_N"/>
    <property type="match status" value="1"/>
</dbReference>
<dbReference type="InterPro" id="IPR016024">
    <property type="entry name" value="ARM-type_fold"/>
</dbReference>
<dbReference type="CDD" id="cd09599">
    <property type="entry name" value="M1_LTA4H"/>
    <property type="match status" value="1"/>
</dbReference>
<dbReference type="SUPFAM" id="SSF55486">
    <property type="entry name" value="Metalloproteases ('zincins'), catalytic domain"/>
    <property type="match status" value="1"/>
</dbReference>
<keyword evidence="7 11" id="KW-0862">Zinc</keyword>
<accession>B7G2U0</accession>
<feature type="non-terminal residue" evidence="13">
    <location>
        <position position="620"/>
    </location>
</feature>
<dbReference type="Pfam" id="PF09127">
    <property type="entry name" value="Leuk-A4-hydro_C"/>
    <property type="match status" value="1"/>
</dbReference>
<dbReference type="InterPro" id="IPR015211">
    <property type="entry name" value="Peptidase_M1_C"/>
</dbReference>
<dbReference type="SUPFAM" id="SSF48371">
    <property type="entry name" value="ARM repeat"/>
    <property type="match status" value="1"/>
</dbReference>
<evidence type="ECO:0000313" key="14">
    <source>
        <dbReference type="Proteomes" id="UP000000759"/>
    </source>
</evidence>
<feature type="binding site" evidence="10">
    <location>
        <begin position="134"/>
        <end position="136"/>
    </location>
    <ligand>
        <name>a peptide</name>
        <dbReference type="ChEBI" id="CHEBI:60466"/>
    </ligand>
</feature>
<feature type="active site" description="Proton acceptor" evidence="9">
    <location>
        <position position="301"/>
    </location>
</feature>
<keyword evidence="14" id="KW-1185">Reference proteome</keyword>
<feature type="binding site" evidence="11">
    <location>
        <position position="304"/>
    </location>
    <ligand>
        <name>Zn(2+)</name>
        <dbReference type="ChEBI" id="CHEBI:29105"/>
        <note>catalytic</note>
    </ligand>
</feature>
<dbReference type="SUPFAM" id="SSF63737">
    <property type="entry name" value="Leukotriene A4 hydrolase N-terminal domain"/>
    <property type="match status" value="1"/>
</dbReference>
<dbReference type="AlphaFoldDB" id="B7G2U0"/>
<dbReference type="GO" id="GO:0008270">
    <property type="term" value="F:zinc ion binding"/>
    <property type="evidence" value="ECO:0007669"/>
    <property type="project" value="InterPro"/>
</dbReference>
<feature type="active site" description="Proton donor" evidence="9">
    <location>
        <position position="390"/>
    </location>
</feature>
<keyword evidence="8" id="KW-0482">Metalloprotease</keyword>
<reference evidence="14" key="2">
    <citation type="submission" date="2008-08" db="EMBL/GenBank/DDBJ databases">
        <authorList>
            <consortium name="Diatom Consortium"/>
            <person name="Grigoriev I."/>
            <person name="Grimwood J."/>
            <person name="Kuo A."/>
            <person name="Otillar R.P."/>
            <person name="Salamov A."/>
            <person name="Detter J.C."/>
            <person name="Lindquist E."/>
            <person name="Shapiro H."/>
            <person name="Lucas S."/>
            <person name="Glavina del Rio T."/>
            <person name="Pitluck S."/>
            <person name="Rokhsar D."/>
            <person name="Bowler C."/>
        </authorList>
    </citation>
    <scope>GENOME REANNOTATION</scope>
    <source>
        <strain evidence="14">CCAP 1055/1</strain>
    </source>
</reference>
<evidence type="ECO:0000256" key="6">
    <source>
        <dbReference type="ARBA" id="ARBA00022801"/>
    </source>
</evidence>
<dbReference type="InterPro" id="IPR049980">
    <property type="entry name" value="LTA4H_cat"/>
</dbReference>
<proteinExistence type="inferred from homology"/>
<dbReference type="GO" id="GO:0008237">
    <property type="term" value="F:metallopeptidase activity"/>
    <property type="evidence" value="ECO:0007669"/>
    <property type="project" value="UniProtKB-KW"/>
</dbReference>
<organism evidence="13 14">
    <name type="scientific">Phaeodactylum tricornutum (strain CCAP 1055/1)</name>
    <dbReference type="NCBI Taxonomy" id="556484"/>
    <lineage>
        <taxon>Eukaryota</taxon>
        <taxon>Sar</taxon>
        <taxon>Stramenopiles</taxon>
        <taxon>Ochrophyta</taxon>
        <taxon>Bacillariophyta</taxon>
        <taxon>Bacillariophyceae</taxon>
        <taxon>Bacillariophycidae</taxon>
        <taxon>Naviculales</taxon>
        <taxon>Phaeodactylaceae</taxon>
        <taxon>Phaeodactylum</taxon>
    </lineage>
</organism>
<feature type="domain" description="Peptidase M1 leukotriene A4 hydrolase/aminopeptidase C-terminal" evidence="12">
    <location>
        <begin position="468"/>
        <end position="620"/>
    </location>
</feature>
<keyword evidence="4" id="KW-0645">Protease</keyword>
<dbReference type="PANTHER" id="PTHR45726">
    <property type="entry name" value="LEUKOTRIENE A-4 HYDROLASE"/>
    <property type="match status" value="1"/>
</dbReference>
<sequence length="620" mass="69316">MLRDASSLANPQETRVTHLDWKVTVDFTASALIGRATYTLDRVDPDATTLCLDTSRLEILTVVDQNDDSLSFALESPGGDSVAHSHLGQRLVIRIAPATTSVAIDYRTTPASSACQWLPPAQTSGGVFPYLYTQAQAIHARSLIPCQDMPGVKFTYGATVTVPAWATPVMSAILKTTSRAHPDDSQHGSSKIYTFEQTVPISAYLLALAVGQLEKRDLSPRCAVWSEPSVVEAAAYEFAQTEEFLTMAEDLAGTPYVWGRYDLLCLCASSPYGGMENPCITFVTPTLLAGDRSLADVVAHEIAHSWTGNLVTNATWDHFWLNEGWTTWFQRKIMSRIHHDDHEQLLDLDAIGGYQALQDACSREMPLAYQKLVLDIGDGDPDEAYSSIAYEKGFHLLRALERRVGTSAFEAFFQSYVQKYAYQTLTSDDFRDFFTTSFEDNEAIRDFDWETWFYEPGMPPEDPPFDRTLAEHSAQLAQVWLAVDRHGRMLPTTSIADWTSLQTTCFLDALLLQTNHNSVPPKDPLKVSTIRALQKAYRLADSRNSEILFRFCMLAVAAEDETILPTVVRFITTQGRMKFTRPLYRTLFASVMGRDLAVQVFLGHKEFYHPICAKMVASDL</sequence>
<evidence type="ECO:0000313" key="13">
    <source>
        <dbReference type="EMBL" id="EEC47184.1"/>
    </source>
</evidence>
<dbReference type="Gene3D" id="2.60.40.1730">
    <property type="entry name" value="tricorn interacting facor f3 domain"/>
    <property type="match status" value="1"/>
</dbReference>
<dbReference type="GO" id="GO:0005829">
    <property type="term" value="C:cytosol"/>
    <property type="evidence" value="ECO:0007669"/>
    <property type="project" value="TreeGrafter"/>
</dbReference>
<dbReference type="Gene3D" id="3.30.2010.30">
    <property type="match status" value="1"/>
</dbReference>
<keyword evidence="5 11" id="KW-0479">Metal-binding</keyword>
<gene>
    <name evidence="13" type="ORF">PHATRDRAFT_13602</name>
</gene>
<feature type="binding site" evidence="10">
    <location>
        <begin position="576"/>
        <end position="578"/>
    </location>
    <ligand>
        <name>a peptide</name>
        <dbReference type="ChEBI" id="CHEBI:60466"/>
    </ligand>
</feature>
<dbReference type="GeneID" id="7201971"/>
<keyword evidence="3" id="KW-0963">Cytoplasm</keyword>
<dbReference type="FunFam" id="3.30.2010.30:FF:000001">
    <property type="entry name" value="Leukotriene A(4) hydrolase"/>
    <property type="match status" value="1"/>
</dbReference>
<dbReference type="InterPro" id="IPR034015">
    <property type="entry name" value="M1_LTA4H"/>
</dbReference>
<feature type="binding site" evidence="10">
    <location>
        <begin position="271"/>
        <end position="276"/>
    </location>
    <ligand>
        <name>a peptide</name>
        <dbReference type="ChEBI" id="CHEBI:60466"/>
    </ligand>
</feature>
<dbReference type="InterPro" id="IPR042097">
    <property type="entry name" value="Aminopeptidase_N-like_N_sf"/>
</dbReference>
<reference evidence="13 14" key="1">
    <citation type="journal article" date="2008" name="Nature">
        <title>The Phaeodactylum genome reveals the evolutionary history of diatom genomes.</title>
        <authorList>
            <person name="Bowler C."/>
            <person name="Allen A.E."/>
            <person name="Badger J.H."/>
            <person name="Grimwood J."/>
            <person name="Jabbari K."/>
            <person name="Kuo A."/>
            <person name="Maheswari U."/>
            <person name="Martens C."/>
            <person name="Maumus F."/>
            <person name="Otillar R.P."/>
            <person name="Rayko E."/>
            <person name="Salamov A."/>
            <person name="Vandepoele K."/>
            <person name="Beszteri B."/>
            <person name="Gruber A."/>
            <person name="Heijde M."/>
            <person name="Katinka M."/>
            <person name="Mock T."/>
            <person name="Valentin K."/>
            <person name="Verret F."/>
            <person name="Berges J.A."/>
            <person name="Brownlee C."/>
            <person name="Cadoret J.P."/>
            <person name="Chiovitti A."/>
            <person name="Choi C.J."/>
            <person name="Coesel S."/>
            <person name="De Martino A."/>
            <person name="Detter J.C."/>
            <person name="Durkin C."/>
            <person name="Falciatore A."/>
            <person name="Fournet J."/>
            <person name="Haruta M."/>
            <person name="Huysman M.J."/>
            <person name="Jenkins B.D."/>
            <person name="Jiroutova K."/>
            <person name="Jorgensen R.E."/>
            <person name="Joubert Y."/>
            <person name="Kaplan A."/>
            <person name="Kroger N."/>
            <person name="Kroth P.G."/>
            <person name="La Roche J."/>
            <person name="Lindquist E."/>
            <person name="Lommer M."/>
            <person name="Martin-Jezequel V."/>
            <person name="Lopez P.J."/>
            <person name="Lucas S."/>
            <person name="Mangogna M."/>
            <person name="McGinnis K."/>
            <person name="Medlin L.K."/>
            <person name="Montsant A."/>
            <person name="Oudot-Le Secq M.P."/>
            <person name="Napoli C."/>
            <person name="Obornik M."/>
            <person name="Parker M.S."/>
            <person name="Petit J.L."/>
            <person name="Porcel B.M."/>
            <person name="Poulsen N."/>
            <person name="Robison M."/>
            <person name="Rychlewski L."/>
            <person name="Rynearson T.A."/>
            <person name="Schmutz J."/>
            <person name="Shapiro H."/>
            <person name="Siaut M."/>
            <person name="Stanley M."/>
            <person name="Sussman M.R."/>
            <person name="Taylor A.R."/>
            <person name="Vardi A."/>
            <person name="von Dassow P."/>
            <person name="Vyverman W."/>
            <person name="Willis A."/>
            <person name="Wyrwicz L.S."/>
            <person name="Rokhsar D.S."/>
            <person name="Weissenbach J."/>
            <person name="Armbrust E.V."/>
            <person name="Green B.R."/>
            <person name="Van de Peer Y."/>
            <person name="Grigoriev I.V."/>
        </authorList>
    </citation>
    <scope>NUCLEOTIDE SEQUENCE [LARGE SCALE GENOMIC DNA]</scope>
    <source>
        <strain evidence="13 14">CCAP 1055/1</strain>
    </source>
</reference>
<dbReference type="InterPro" id="IPR038502">
    <property type="entry name" value="M1_LTA-4_hydro/amino_C_sf"/>
</dbReference>
<dbReference type="InterPro" id="IPR014782">
    <property type="entry name" value="Peptidase_M1_dom"/>
</dbReference>
<dbReference type="InParanoid" id="B7G2U0"/>
<evidence type="ECO:0000256" key="10">
    <source>
        <dbReference type="PIRSR" id="PIRSR634015-2"/>
    </source>
</evidence>
<dbReference type="HOGENOM" id="CLU_014505_1_2_1"/>
<comment type="cofactor">
    <cofactor evidence="11">
        <name>Zn(2+)</name>
        <dbReference type="ChEBI" id="CHEBI:29105"/>
    </cofactor>
    <text evidence="11">Binds 1 zinc ion per subunit.</text>
</comment>
<dbReference type="eggNOG" id="KOG1047">
    <property type="taxonomic scope" value="Eukaryota"/>
</dbReference>
<evidence type="ECO:0000256" key="1">
    <source>
        <dbReference type="ARBA" id="ARBA00004496"/>
    </source>
</evidence>
<dbReference type="RefSeq" id="XP_002181261.1">
    <property type="nucleotide sequence ID" value="XM_002181225.1"/>
</dbReference>
<protein>
    <recommendedName>
        <fullName evidence="12">Peptidase M1 leukotriene A4 hydrolase/aminopeptidase C-terminal domain-containing protein</fullName>
    </recommendedName>
</protein>
<evidence type="ECO:0000256" key="11">
    <source>
        <dbReference type="PIRSR" id="PIRSR634015-3"/>
    </source>
</evidence>
<dbReference type="STRING" id="556484.B7G2U0"/>
<evidence type="ECO:0000256" key="5">
    <source>
        <dbReference type="ARBA" id="ARBA00022723"/>
    </source>
</evidence>
<feature type="binding site" evidence="11">
    <location>
        <position position="300"/>
    </location>
    <ligand>
        <name>Zn(2+)</name>
        <dbReference type="ChEBI" id="CHEBI:29105"/>
        <note>catalytic</note>
    </ligand>
</feature>
<evidence type="ECO:0000259" key="12">
    <source>
        <dbReference type="SMART" id="SM01263"/>
    </source>
</evidence>
<evidence type="ECO:0000256" key="2">
    <source>
        <dbReference type="ARBA" id="ARBA00010136"/>
    </source>
</evidence>
<comment type="subcellular location">
    <subcellularLocation>
        <location evidence="1">Cytoplasm</location>
    </subcellularLocation>
</comment>
<dbReference type="PANTHER" id="PTHR45726:SF3">
    <property type="entry name" value="LEUKOTRIENE A-4 HYDROLASE"/>
    <property type="match status" value="1"/>
</dbReference>
<dbReference type="PaxDb" id="2850-Phatr13602"/>
<dbReference type="InterPro" id="IPR001930">
    <property type="entry name" value="Peptidase_M1"/>
</dbReference>
<dbReference type="MEROPS" id="M01.004"/>
<dbReference type="Gene3D" id="1.25.40.320">
    <property type="entry name" value="Peptidase M1, leukotriene A4 hydrolase/aminopeptidase C-terminal domain"/>
    <property type="match status" value="1"/>
</dbReference>
<dbReference type="SMART" id="SM01263">
    <property type="entry name" value="Leuk-A4-hydro_C"/>
    <property type="match status" value="1"/>
</dbReference>
<dbReference type="PRINTS" id="PR00756">
    <property type="entry name" value="ALADIPTASE"/>
</dbReference>
<evidence type="ECO:0000256" key="9">
    <source>
        <dbReference type="PIRSR" id="PIRSR634015-1"/>
    </source>
</evidence>
<feature type="binding site" evidence="11">
    <location>
        <position position="323"/>
    </location>
    <ligand>
        <name>Zn(2+)</name>
        <dbReference type="ChEBI" id="CHEBI:29105"/>
        <note>catalytic</note>
    </ligand>
</feature>
<dbReference type="Proteomes" id="UP000000759">
    <property type="component" value="Chromosome 12"/>
</dbReference>
<name>B7G2U0_PHATC</name>
<comment type="similarity">
    <text evidence="2">Belongs to the peptidase M1 family.</text>
</comment>
<dbReference type="KEGG" id="pti:PHATRDRAFT_13602"/>
<dbReference type="Gene3D" id="1.10.390.10">
    <property type="entry name" value="Neutral Protease Domain 2"/>
    <property type="match status" value="1"/>
</dbReference>